<dbReference type="PROSITE" id="PS00028">
    <property type="entry name" value="ZINC_FINGER_C2H2_1"/>
    <property type="match status" value="1"/>
</dbReference>
<keyword evidence="1" id="KW-0862">Zinc</keyword>
<evidence type="ECO:0000313" key="6">
    <source>
        <dbReference type="Proteomes" id="UP001372834"/>
    </source>
</evidence>
<proteinExistence type="predicted"/>
<evidence type="ECO:0000313" key="4">
    <source>
        <dbReference type="EMBL" id="KAK6630743.1"/>
    </source>
</evidence>
<comment type="caution">
    <text evidence="3">The sequence shown here is derived from an EMBL/GenBank/DDBJ whole genome shotgun (WGS) entry which is preliminary data.</text>
</comment>
<accession>A0AAN8NQ91</accession>
<dbReference type="InterPro" id="IPR036236">
    <property type="entry name" value="Znf_C2H2_sf"/>
</dbReference>
<keyword evidence="1" id="KW-0479">Metal-binding</keyword>
<reference evidence="3 6" key="1">
    <citation type="submission" date="2023-10" db="EMBL/GenBank/DDBJ databases">
        <title>Genomes of two closely related lineages of the louse Polyplax serrata with different host specificities.</title>
        <authorList>
            <person name="Martinu J."/>
            <person name="Tarabai H."/>
            <person name="Stefka J."/>
            <person name="Hypsa V."/>
        </authorList>
    </citation>
    <scope>NUCLEOTIDE SEQUENCE [LARGE SCALE GENOMIC DNA]</scope>
    <source>
        <strain evidence="4">98ZLc_SE</strain>
        <strain evidence="3">HR10_N</strain>
    </source>
</reference>
<organism evidence="3 6">
    <name type="scientific">Polyplax serrata</name>
    <name type="common">Common mouse louse</name>
    <dbReference type="NCBI Taxonomy" id="468196"/>
    <lineage>
        <taxon>Eukaryota</taxon>
        <taxon>Metazoa</taxon>
        <taxon>Ecdysozoa</taxon>
        <taxon>Arthropoda</taxon>
        <taxon>Hexapoda</taxon>
        <taxon>Insecta</taxon>
        <taxon>Pterygota</taxon>
        <taxon>Neoptera</taxon>
        <taxon>Paraneoptera</taxon>
        <taxon>Psocodea</taxon>
        <taxon>Troctomorpha</taxon>
        <taxon>Phthiraptera</taxon>
        <taxon>Anoplura</taxon>
        <taxon>Polyplacidae</taxon>
        <taxon>Polyplax</taxon>
    </lineage>
</organism>
<dbReference type="GO" id="GO:0008270">
    <property type="term" value="F:zinc ion binding"/>
    <property type="evidence" value="ECO:0007669"/>
    <property type="project" value="UniProtKB-KW"/>
</dbReference>
<sequence length="127" mass="15168">MSSHWRIAVKRSNGGEKEFKDTASFDIKPEMFDNFQQRRNEIFRRQQVIRNQRLESEFGIKPGGFKCTNCGKMYNQQASLWRHSKYECGKGPQFQCPYCDLKVTQKCYMRKHILRRHADKVFNYTAC</sequence>
<feature type="domain" description="C2H2-type" evidence="2">
    <location>
        <begin position="65"/>
        <end position="92"/>
    </location>
</feature>
<evidence type="ECO:0000313" key="5">
    <source>
        <dbReference type="Proteomes" id="UP001359485"/>
    </source>
</evidence>
<dbReference type="SUPFAM" id="SSF57667">
    <property type="entry name" value="beta-beta-alpha zinc fingers"/>
    <property type="match status" value="1"/>
</dbReference>
<evidence type="ECO:0000256" key="1">
    <source>
        <dbReference type="PROSITE-ProRule" id="PRU00042"/>
    </source>
</evidence>
<dbReference type="AlphaFoldDB" id="A0AAN8NQ91"/>
<dbReference type="Proteomes" id="UP001359485">
    <property type="component" value="Unassembled WGS sequence"/>
</dbReference>
<dbReference type="EMBL" id="JAWJWF010000007">
    <property type="protein sequence ID" value="KAK6630743.1"/>
    <property type="molecule type" value="Genomic_DNA"/>
</dbReference>
<dbReference type="EMBL" id="JAWJWE010000045">
    <property type="protein sequence ID" value="KAK6617133.1"/>
    <property type="molecule type" value="Genomic_DNA"/>
</dbReference>
<protein>
    <recommendedName>
        <fullName evidence="2">C2H2-type domain-containing protein</fullName>
    </recommendedName>
</protein>
<keyword evidence="5" id="KW-1185">Reference proteome</keyword>
<keyword evidence="1" id="KW-0863">Zinc-finger</keyword>
<dbReference type="PROSITE" id="PS50157">
    <property type="entry name" value="ZINC_FINGER_C2H2_2"/>
    <property type="match status" value="1"/>
</dbReference>
<gene>
    <name evidence="3" type="ORF">RUM43_014735</name>
    <name evidence="4" type="ORF">RUM44_002912</name>
</gene>
<dbReference type="Pfam" id="PF00096">
    <property type="entry name" value="zf-C2H2"/>
    <property type="match status" value="2"/>
</dbReference>
<dbReference type="SMART" id="SM00355">
    <property type="entry name" value="ZnF_C2H2"/>
    <property type="match status" value="2"/>
</dbReference>
<evidence type="ECO:0000313" key="3">
    <source>
        <dbReference type="EMBL" id="KAK6617133.1"/>
    </source>
</evidence>
<name>A0AAN8NQ91_POLSC</name>
<dbReference type="Gene3D" id="3.30.160.60">
    <property type="entry name" value="Classic Zinc Finger"/>
    <property type="match status" value="1"/>
</dbReference>
<dbReference type="InterPro" id="IPR013087">
    <property type="entry name" value="Znf_C2H2_type"/>
</dbReference>
<dbReference type="Proteomes" id="UP001372834">
    <property type="component" value="Unassembled WGS sequence"/>
</dbReference>
<evidence type="ECO:0000259" key="2">
    <source>
        <dbReference type="PROSITE" id="PS50157"/>
    </source>
</evidence>